<dbReference type="InterPro" id="IPR025110">
    <property type="entry name" value="AMP-bd_C"/>
</dbReference>
<evidence type="ECO:0000313" key="3">
    <source>
        <dbReference type="EMBL" id="NMH98205.1"/>
    </source>
</evidence>
<dbReference type="Gene3D" id="3.40.50.12780">
    <property type="entry name" value="N-terminal domain of ligase-like"/>
    <property type="match status" value="1"/>
</dbReference>
<protein>
    <submittedName>
        <fullName evidence="3">AMP-binding protein</fullName>
    </submittedName>
</protein>
<feature type="domain" description="AMP-dependent synthetase/ligase" evidence="1">
    <location>
        <begin position="6"/>
        <end position="347"/>
    </location>
</feature>
<keyword evidence="4" id="KW-1185">Reference proteome</keyword>
<reference evidence="3 4" key="1">
    <citation type="submission" date="2020-04" db="EMBL/GenBank/DDBJ databases">
        <authorList>
            <person name="Klaysubun C."/>
            <person name="Duangmal K."/>
            <person name="Lipun K."/>
        </authorList>
    </citation>
    <scope>NUCLEOTIDE SEQUENCE [LARGE SCALE GENOMIC DNA]</scope>
    <source>
        <strain evidence="3 4">K10HN5</strain>
    </source>
</reference>
<comment type="caution">
    <text evidence="3">The sequence shown here is derived from an EMBL/GenBank/DDBJ whole genome shotgun (WGS) entry which is preliminary data.</text>
</comment>
<evidence type="ECO:0000259" key="2">
    <source>
        <dbReference type="Pfam" id="PF13193"/>
    </source>
</evidence>
<dbReference type="Gene3D" id="3.30.300.30">
    <property type="match status" value="1"/>
</dbReference>
<organism evidence="3 4">
    <name type="scientific">Pseudonocardia acidicola</name>
    <dbReference type="NCBI Taxonomy" id="2724939"/>
    <lineage>
        <taxon>Bacteria</taxon>
        <taxon>Bacillati</taxon>
        <taxon>Actinomycetota</taxon>
        <taxon>Actinomycetes</taxon>
        <taxon>Pseudonocardiales</taxon>
        <taxon>Pseudonocardiaceae</taxon>
        <taxon>Pseudonocardia</taxon>
    </lineage>
</organism>
<proteinExistence type="predicted"/>
<dbReference type="Pfam" id="PF00501">
    <property type="entry name" value="AMP-binding"/>
    <property type="match status" value="1"/>
</dbReference>
<dbReference type="InterPro" id="IPR042099">
    <property type="entry name" value="ANL_N_sf"/>
</dbReference>
<dbReference type="InterPro" id="IPR050237">
    <property type="entry name" value="ATP-dep_AMP-bd_enzyme"/>
</dbReference>
<gene>
    <name evidence="3" type="ORF">HF526_12915</name>
</gene>
<feature type="domain" description="AMP-binding enzyme C-terminal" evidence="2">
    <location>
        <begin position="405"/>
        <end position="481"/>
    </location>
</feature>
<dbReference type="SUPFAM" id="SSF56801">
    <property type="entry name" value="Acetyl-CoA synthetase-like"/>
    <property type="match status" value="1"/>
</dbReference>
<dbReference type="InterPro" id="IPR045851">
    <property type="entry name" value="AMP-bd_C_sf"/>
</dbReference>
<accession>A0ABX1SAS1</accession>
<dbReference type="PANTHER" id="PTHR43767:SF7">
    <property type="entry name" value="MEDIUM_LONG-CHAIN-FATTY-ACID--COA LIGASE FADD8"/>
    <property type="match status" value="1"/>
</dbReference>
<dbReference type="Pfam" id="PF13193">
    <property type="entry name" value="AMP-binding_C"/>
    <property type="match status" value="1"/>
</dbReference>
<evidence type="ECO:0000313" key="4">
    <source>
        <dbReference type="Proteomes" id="UP000820669"/>
    </source>
</evidence>
<dbReference type="InterPro" id="IPR020845">
    <property type="entry name" value="AMP-binding_CS"/>
</dbReference>
<dbReference type="PROSITE" id="PS00455">
    <property type="entry name" value="AMP_BINDING"/>
    <property type="match status" value="1"/>
</dbReference>
<evidence type="ECO:0000259" key="1">
    <source>
        <dbReference type="Pfam" id="PF00501"/>
    </source>
</evidence>
<dbReference type="InterPro" id="IPR000873">
    <property type="entry name" value="AMP-dep_synth/lig_dom"/>
</dbReference>
<dbReference type="Proteomes" id="UP000820669">
    <property type="component" value="Unassembled WGS sequence"/>
</dbReference>
<dbReference type="PANTHER" id="PTHR43767">
    <property type="entry name" value="LONG-CHAIN-FATTY-ACID--COA LIGASE"/>
    <property type="match status" value="1"/>
</dbReference>
<sequence length="492" mass="53087">MIMAGSGVTITYTELDRRSNQLVHALRDAGLTLDDTVAVVAENRLEWAELIWAAQRSGLCLAPVQRHLRADDLAAVLAEAGARAVVTTPVHADAVRAALDQLPGVTVRLCIGGAPGFDDYATTIDPYPDGPVSDERLGSRMMFSSGTTGRPKGIRHPRLDVHPADAPPHLGGYTELFGFDADTVYLSPAPTYHTAPFRFVLAVQQLGGTVVCQESFDPEGALAAIERYRVTHAQFVPTMLTRMVRLPALARASFDLSSLQVAITGAAPCPAELKRQIMEWWGPVLHELYGASESYGNCHIGPRDGIDRPGSVGRALVGRIHILDPDDADGPDLQVGEVGQIWFEGTQPFHYRGDEDKNRMARNDRGWSTVGDLGRTDADGYLYLVGRRDHVIISGGVNVHPQQAEERLAEHPAVADVAVIGVPDDDLGQRVHALVVPSLDAVAGHELGAALLGFARAGLPRPMCPRSIEFVNTLPRGENGKLYKRALNSATR</sequence>
<dbReference type="EMBL" id="JAAXLA010000020">
    <property type="protein sequence ID" value="NMH98205.1"/>
    <property type="molecule type" value="Genomic_DNA"/>
</dbReference>
<name>A0ABX1SAS1_9PSEU</name>